<organism evidence="12 13">
    <name type="scientific">Capsicum annuum</name>
    <name type="common">Capsicum pepper</name>
    <dbReference type="NCBI Taxonomy" id="4072"/>
    <lineage>
        <taxon>Eukaryota</taxon>
        <taxon>Viridiplantae</taxon>
        <taxon>Streptophyta</taxon>
        <taxon>Embryophyta</taxon>
        <taxon>Tracheophyta</taxon>
        <taxon>Spermatophyta</taxon>
        <taxon>Magnoliopsida</taxon>
        <taxon>eudicotyledons</taxon>
        <taxon>Gunneridae</taxon>
        <taxon>Pentapetalae</taxon>
        <taxon>asterids</taxon>
        <taxon>lamiids</taxon>
        <taxon>Solanales</taxon>
        <taxon>Solanaceae</taxon>
        <taxon>Solanoideae</taxon>
        <taxon>Capsiceae</taxon>
        <taxon>Capsicum</taxon>
    </lineage>
</organism>
<evidence type="ECO:0000256" key="1">
    <source>
        <dbReference type="ARBA" id="ARBA00004170"/>
    </source>
</evidence>
<sequence>MPARLKAEASDAVVVGVPRIAWKGILHSGPKRIISYVQAHKLVAVFLEELEMCYPENGISTQLRPLFLEAHTGLSEICSDKKLLKIFKLKNIVERLKASKPSRSTRQMISEVLKIIKPENIAERVKASKPSRSSSQITMEMVGFVKALLHGAAQMLFKLSLCPPFLPNYLLRKKLRYLQVFFTLTASRCIEHESMKDLFTHVEEVAYITAHQCFLGSTCNMDCQFSKLQKLLSRSETIASAENMLHFISALRDNLEELHDYPTPWLHLQQGLSYLSRFLWDITTDRTPLGELISLQSHLEALFIEAAIAIYSYDEKLDKTTAVDRVSFVLVKINNFKVDVDLIQLLNSEANIIAPLKDLIDYFQEELLLLKTSAMDALEQCKEQAKIVDFLILIQFVTSQACSIISSLSHNAKKEDLSREINCLHFQLLLKFKFIKAVIRQICPKISASSSLDRPMINLLNFLPVNFGVVDSYFSMPKSSELIESAHEKLIFIIAFLMDVLGQHIELNELHDLLMHAEATVYKLAQISGSHHESFMDGSSTEKMRLSLSDLLQEIESLKVEYKRVWFQVLDVSPCITTLTDVDGLINFLSNRLDRVLHCDSGSISFPKNLIRIIKRKLMYLGHFLADVVQYYNMHQGLKDLTKCVLATNYFVEAEVEMIFLKAQNLSSYSFPKTNGLGFLNCFLGNLEELLYSKLDSIIDLNSHPLHYKVLWISKVVKNINLVNEVVSETCGRKKTDVTVHKVAKTSMNIVPSLAANTSREHEEIEGFQEAMDKIKKQLLGRSSNLDIISIVGIPGIGKTTLAEKIYNDLIVTPHFDVHAKCRVTQVYSWKELLLTILNDVLEPADRTETEDVELANELCRFLLTKRFLILIHDVWDKTVWDHLYMCFRDVQNGSRIILTTQLSEIAIYAKCESEPHHLRLFRDDESWTLLQEGVFQGESCPRELGDVGFRIAKSYGGLPLFIMLVAGVLKEKNKKADLWEEVEESLGSQIIGNLGERFLKGKDIHVSKLTQLWQAEGFVQANKEKRTETAQDFLEDLISRNLVTVIEERPNNKDEIDLWRPCRSNVRSLQFNVTDPDNLLWPPDISFIFESFKLVTVLDLESFNIGGTFPSEIQSLIHLRYFAVQTDANSVPSFIANLWNLETLVVRGLGGEVILPCSLFKMVRLRHILVKHSASFSLHENMDVSLANSQLVYLDTFCTPCLSYAEDAEMILVKMPYLRKLNCIVSGTFCWFPIAIQPNFHVFSFPSKLRALTLSKFRLPWSEISIIGELLNLEILRLLSRAFEGNDWEVNDSEFPELKYLNLENINISQLSVCDNAFPKLERLVLTKCKQLEEIPSRFGETVTLKSIEVHKCGMSVANSAMEIQRMQQEVIAKYAFKVIIQPPY</sequence>
<dbReference type="InterPro" id="IPR002182">
    <property type="entry name" value="NB-ARC"/>
</dbReference>
<dbReference type="Gene3D" id="3.80.10.10">
    <property type="entry name" value="Ribonuclease Inhibitor"/>
    <property type="match status" value="1"/>
</dbReference>
<dbReference type="EMBL" id="AYRZ02000011">
    <property type="protein sequence ID" value="PHT68148.1"/>
    <property type="molecule type" value="Genomic_DNA"/>
</dbReference>
<dbReference type="SUPFAM" id="SSF52058">
    <property type="entry name" value="L domain-like"/>
    <property type="match status" value="1"/>
</dbReference>
<keyword evidence="3" id="KW-0963">Cytoplasm</keyword>
<comment type="subcellular location">
    <subcellularLocation>
        <location evidence="2">Cytoplasm</location>
    </subcellularLocation>
    <subcellularLocation>
        <location evidence="1">Membrane</location>
        <topology evidence="1">Peripheral membrane protein</topology>
    </subcellularLocation>
</comment>
<proteinExistence type="predicted"/>
<dbReference type="GO" id="GO:0005524">
    <property type="term" value="F:ATP binding"/>
    <property type="evidence" value="ECO:0007669"/>
    <property type="project" value="UniProtKB-KW"/>
</dbReference>
<dbReference type="GO" id="GO:0005737">
    <property type="term" value="C:cytoplasm"/>
    <property type="evidence" value="ECO:0007669"/>
    <property type="project" value="UniProtKB-SubCell"/>
</dbReference>
<keyword evidence="5" id="KW-0547">Nucleotide-binding</keyword>
<feature type="domain" description="Disease resistance protein winged helix" evidence="11">
    <location>
        <begin position="999"/>
        <end position="1048"/>
    </location>
</feature>
<comment type="caution">
    <text evidence="12">The sequence shown here is derived from an EMBL/GenBank/DDBJ whole genome shotgun (WGS) entry which is preliminary data.</text>
</comment>
<dbReference type="InterPro" id="IPR058922">
    <property type="entry name" value="WHD_DRP"/>
</dbReference>
<dbReference type="GO" id="GO:0016020">
    <property type="term" value="C:membrane"/>
    <property type="evidence" value="ECO:0007669"/>
    <property type="project" value="UniProtKB-SubCell"/>
</dbReference>
<dbReference type="Gramene" id="PHT68148">
    <property type="protein sequence ID" value="PHT68148"/>
    <property type="gene ID" value="T459_27635"/>
</dbReference>
<dbReference type="PANTHER" id="PTHR23155">
    <property type="entry name" value="DISEASE RESISTANCE PROTEIN RP"/>
    <property type="match status" value="1"/>
</dbReference>
<reference evidence="12 13" key="1">
    <citation type="journal article" date="2014" name="Nat. Genet.">
        <title>Genome sequence of the hot pepper provides insights into the evolution of pungency in Capsicum species.</title>
        <authorList>
            <person name="Kim S."/>
            <person name="Park M."/>
            <person name="Yeom S.I."/>
            <person name="Kim Y.M."/>
            <person name="Lee J.M."/>
            <person name="Lee H.A."/>
            <person name="Seo E."/>
            <person name="Choi J."/>
            <person name="Cheong K."/>
            <person name="Kim K.T."/>
            <person name="Jung K."/>
            <person name="Lee G.W."/>
            <person name="Oh S.K."/>
            <person name="Bae C."/>
            <person name="Kim S.B."/>
            <person name="Lee H.Y."/>
            <person name="Kim S.Y."/>
            <person name="Kim M.S."/>
            <person name="Kang B.C."/>
            <person name="Jo Y.D."/>
            <person name="Yang H.B."/>
            <person name="Jeong H.J."/>
            <person name="Kang W.H."/>
            <person name="Kwon J.K."/>
            <person name="Shin C."/>
            <person name="Lim J.Y."/>
            <person name="Park J.H."/>
            <person name="Huh J.H."/>
            <person name="Kim J.S."/>
            <person name="Kim B.D."/>
            <person name="Cohen O."/>
            <person name="Paran I."/>
            <person name="Suh M.C."/>
            <person name="Lee S.B."/>
            <person name="Kim Y.K."/>
            <person name="Shin Y."/>
            <person name="Noh S.J."/>
            <person name="Park J."/>
            <person name="Seo Y.S."/>
            <person name="Kwon S.Y."/>
            <person name="Kim H.A."/>
            <person name="Park J.M."/>
            <person name="Kim H.J."/>
            <person name="Choi S.B."/>
            <person name="Bosland P.W."/>
            <person name="Reeves G."/>
            <person name="Jo S.H."/>
            <person name="Lee B.W."/>
            <person name="Cho H.T."/>
            <person name="Choi H.S."/>
            <person name="Lee M.S."/>
            <person name="Yu Y."/>
            <person name="Do Choi Y."/>
            <person name="Park B.S."/>
            <person name="van Deynze A."/>
            <person name="Ashrafi H."/>
            <person name="Hill T."/>
            <person name="Kim W.T."/>
            <person name="Pai H.S."/>
            <person name="Ahn H.K."/>
            <person name="Yeam I."/>
            <person name="Giovannoni J.J."/>
            <person name="Rose J.K."/>
            <person name="Sorensen I."/>
            <person name="Lee S.J."/>
            <person name="Kim R.W."/>
            <person name="Choi I.Y."/>
            <person name="Choi B.S."/>
            <person name="Lim J.S."/>
            <person name="Lee Y.H."/>
            <person name="Choi D."/>
        </authorList>
    </citation>
    <scope>NUCLEOTIDE SEQUENCE [LARGE SCALE GENOMIC DNA]</scope>
    <source>
        <strain evidence="13">cv. CM334</strain>
    </source>
</reference>
<dbReference type="PANTHER" id="PTHR23155:SF1152">
    <property type="entry name" value="AAA+ ATPASE DOMAIN-CONTAINING PROTEIN"/>
    <property type="match status" value="1"/>
</dbReference>
<dbReference type="InterPro" id="IPR044974">
    <property type="entry name" value="Disease_R_plants"/>
</dbReference>
<dbReference type="Gene3D" id="3.40.50.300">
    <property type="entry name" value="P-loop containing nucleotide triphosphate hydrolases"/>
    <property type="match status" value="1"/>
</dbReference>
<evidence type="ECO:0000256" key="6">
    <source>
        <dbReference type="ARBA" id="ARBA00022821"/>
    </source>
</evidence>
<evidence type="ECO:0000256" key="7">
    <source>
        <dbReference type="ARBA" id="ARBA00022840"/>
    </source>
</evidence>
<keyword evidence="8" id="KW-0175">Coiled coil</keyword>
<evidence type="ECO:0000256" key="8">
    <source>
        <dbReference type="ARBA" id="ARBA00023054"/>
    </source>
</evidence>
<dbReference type="PRINTS" id="PR00364">
    <property type="entry name" value="DISEASERSIST"/>
</dbReference>
<reference evidence="12 13" key="2">
    <citation type="journal article" date="2017" name="Genome Biol.">
        <title>New reference genome sequences of hot pepper reveal the massive evolution of plant disease-resistance genes by retroduplication.</title>
        <authorList>
            <person name="Kim S."/>
            <person name="Park J."/>
            <person name="Yeom S.I."/>
            <person name="Kim Y.M."/>
            <person name="Seo E."/>
            <person name="Kim K.T."/>
            <person name="Kim M.S."/>
            <person name="Lee J.M."/>
            <person name="Cheong K."/>
            <person name="Shin H.S."/>
            <person name="Kim S.B."/>
            <person name="Han K."/>
            <person name="Lee J."/>
            <person name="Park M."/>
            <person name="Lee H.A."/>
            <person name="Lee H.Y."/>
            <person name="Lee Y."/>
            <person name="Oh S."/>
            <person name="Lee J.H."/>
            <person name="Choi E."/>
            <person name="Choi E."/>
            <person name="Lee S.E."/>
            <person name="Jeon J."/>
            <person name="Kim H."/>
            <person name="Choi G."/>
            <person name="Song H."/>
            <person name="Lee J."/>
            <person name="Lee S.C."/>
            <person name="Kwon J.K."/>
            <person name="Lee H.Y."/>
            <person name="Koo N."/>
            <person name="Hong Y."/>
            <person name="Kim R.W."/>
            <person name="Kang W.H."/>
            <person name="Huh J.H."/>
            <person name="Kang B.C."/>
            <person name="Yang T.J."/>
            <person name="Lee Y.H."/>
            <person name="Bennetzen J.L."/>
            <person name="Choi D."/>
        </authorList>
    </citation>
    <scope>NUCLEOTIDE SEQUENCE [LARGE SCALE GENOMIC DNA]</scope>
    <source>
        <strain evidence="13">cv. CM334</strain>
    </source>
</reference>
<evidence type="ECO:0000259" key="11">
    <source>
        <dbReference type="Pfam" id="PF23559"/>
    </source>
</evidence>
<keyword evidence="7" id="KW-0067">ATP-binding</keyword>
<dbReference type="Pfam" id="PF00931">
    <property type="entry name" value="NB-ARC"/>
    <property type="match status" value="1"/>
</dbReference>
<evidence type="ECO:0000313" key="13">
    <source>
        <dbReference type="Proteomes" id="UP000222542"/>
    </source>
</evidence>
<evidence type="ECO:0000313" key="12">
    <source>
        <dbReference type="EMBL" id="PHT68148.1"/>
    </source>
</evidence>
<keyword evidence="13" id="KW-1185">Reference proteome</keyword>
<feature type="domain" description="NB-ARC" evidence="10">
    <location>
        <begin position="769"/>
        <end position="940"/>
    </location>
</feature>
<evidence type="ECO:0000256" key="5">
    <source>
        <dbReference type="ARBA" id="ARBA00022741"/>
    </source>
</evidence>
<dbReference type="Proteomes" id="UP000222542">
    <property type="component" value="Unassembled WGS sequence"/>
</dbReference>
<dbReference type="Pfam" id="PF23559">
    <property type="entry name" value="WHD_DRP"/>
    <property type="match status" value="1"/>
</dbReference>
<dbReference type="InterPro" id="IPR032675">
    <property type="entry name" value="LRR_dom_sf"/>
</dbReference>
<evidence type="ECO:0000259" key="10">
    <source>
        <dbReference type="Pfam" id="PF00931"/>
    </source>
</evidence>
<keyword evidence="4" id="KW-0433">Leucine-rich repeat</keyword>
<evidence type="ECO:0000256" key="2">
    <source>
        <dbReference type="ARBA" id="ARBA00004496"/>
    </source>
</evidence>
<keyword evidence="6" id="KW-0611">Plant defense</keyword>
<dbReference type="InterPro" id="IPR027417">
    <property type="entry name" value="P-loop_NTPase"/>
</dbReference>
<evidence type="ECO:0000256" key="4">
    <source>
        <dbReference type="ARBA" id="ARBA00022614"/>
    </source>
</evidence>
<evidence type="ECO:0000256" key="3">
    <source>
        <dbReference type="ARBA" id="ARBA00022490"/>
    </source>
</evidence>
<dbReference type="Gene3D" id="1.10.8.430">
    <property type="entry name" value="Helical domain of apoptotic protease-activating factors"/>
    <property type="match status" value="1"/>
</dbReference>
<keyword evidence="9" id="KW-0472">Membrane</keyword>
<gene>
    <name evidence="12" type="ORF">T459_27635</name>
</gene>
<dbReference type="InterPro" id="IPR042197">
    <property type="entry name" value="Apaf_helical"/>
</dbReference>
<evidence type="ECO:0000256" key="9">
    <source>
        <dbReference type="ARBA" id="ARBA00023136"/>
    </source>
</evidence>
<dbReference type="GO" id="GO:0006952">
    <property type="term" value="P:defense response"/>
    <property type="evidence" value="ECO:0007669"/>
    <property type="project" value="InterPro"/>
</dbReference>
<protein>
    <submittedName>
        <fullName evidence="12">Uncharacterized protein</fullName>
    </submittedName>
</protein>
<dbReference type="SUPFAM" id="SSF52540">
    <property type="entry name" value="P-loop containing nucleoside triphosphate hydrolases"/>
    <property type="match status" value="1"/>
</dbReference>
<dbReference type="GO" id="GO:0043531">
    <property type="term" value="F:ADP binding"/>
    <property type="evidence" value="ECO:0007669"/>
    <property type="project" value="InterPro"/>
</dbReference>
<accession>A0A2G2YEH9</accession>
<name>A0A2G2YEH9_CAPAN</name>